<reference evidence="5 6" key="1">
    <citation type="submission" date="2017-05" db="EMBL/GenBank/DDBJ databases">
        <title>PacBio assembly of a Plasmodium knowlesi genome sequence with Hi-C correction and manual annotation of the SICAvar gene family.</title>
        <authorList>
            <person name="Lapp S.A."/>
            <person name="Geraldo J.A."/>
            <person name="Chien J.-T."/>
            <person name="Ay F."/>
            <person name="Pakala S.B."/>
            <person name="Batugedara G."/>
            <person name="Humphrey J.C."/>
            <person name="Debarry J.D."/>
            <person name="Le Roch K.G."/>
            <person name="Galinski M.R."/>
            <person name="Kissinger J.C."/>
        </authorList>
    </citation>
    <scope>NUCLEOTIDE SEQUENCE [LARGE SCALE GENOMIC DNA]</scope>
    <source>
        <strain evidence="6">Malayan Strain Pk1 (A+)</strain>
    </source>
</reference>
<dbReference type="InterPro" id="IPR024290">
    <property type="entry name" value="SICA_extracell_a"/>
</dbReference>
<dbReference type="VEuPathDB" id="PlasmoDB:PKNH_1459300"/>
<dbReference type="Pfam" id="PF12887">
    <property type="entry name" value="SICA_alpha"/>
    <property type="match status" value="1"/>
</dbReference>
<name>A0A1Y3DKQ5_PLAKN</name>
<feature type="region of interest" description="Disordered" evidence="1">
    <location>
        <begin position="1216"/>
        <end position="1254"/>
    </location>
</feature>
<feature type="compositionally biased region" description="Polar residues" evidence="1">
    <location>
        <begin position="1220"/>
        <end position="1234"/>
    </location>
</feature>
<dbReference type="VEuPathDB" id="PlasmoDB:PKA1H_130035800"/>
<evidence type="ECO:0000259" key="2">
    <source>
        <dbReference type="Pfam" id="PF12878"/>
    </source>
</evidence>
<accession>A0A1Y3DKQ5</accession>
<feature type="domain" description="Schizont-infected cell agglutination extracellular beta" evidence="2">
    <location>
        <begin position="1395"/>
        <end position="1558"/>
    </location>
</feature>
<comment type="caution">
    <text evidence="5">The sequence shown here is derived from an EMBL/GenBank/DDBJ whole genome shotgun (WGS) entry which is preliminary data.</text>
</comment>
<organism evidence="5 6">
    <name type="scientific">Plasmodium knowlesi</name>
    <dbReference type="NCBI Taxonomy" id="5850"/>
    <lineage>
        <taxon>Eukaryota</taxon>
        <taxon>Sar</taxon>
        <taxon>Alveolata</taxon>
        <taxon>Apicomplexa</taxon>
        <taxon>Aconoidasida</taxon>
        <taxon>Haemosporida</taxon>
        <taxon>Plasmodiidae</taxon>
        <taxon>Plasmodium</taxon>
        <taxon>Plasmodium (Plasmodium)</taxon>
    </lineage>
</organism>
<protein>
    <submittedName>
        <fullName evidence="5">SICAvar type I</fullName>
    </submittedName>
</protein>
<proteinExistence type="predicted"/>
<feature type="domain" description="Schizont-infected cell agglutination extracellular alpha" evidence="4">
    <location>
        <begin position="10"/>
        <end position="207"/>
    </location>
</feature>
<evidence type="ECO:0000259" key="3">
    <source>
        <dbReference type="Pfam" id="PF12879"/>
    </source>
</evidence>
<dbReference type="Pfam" id="PF12879">
    <property type="entry name" value="SICA_C"/>
    <property type="match status" value="1"/>
</dbReference>
<feature type="domain" description="Schizont-infected cell agglutination C-terminal" evidence="3">
    <location>
        <begin position="1871"/>
        <end position="2008"/>
    </location>
</feature>
<dbReference type="Pfam" id="PF12878">
    <property type="entry name" value="SICA_beta"/>
    <property type="match status" value="7"/>
</dbReference>
<sequence length="2009" mass="222857">MAKPAGSGSDLFKAWLRERMSAARAAQGGAAGAPLAADGITEELRKSLEAAWNELKDSLTNAGVQEIKDLCGVQFAKGVEEVEGDGERRFRNEYVKDLCAGLMGIRYFMSGITELGGGSRNVKVEKNLTQGQWFARCTVGMMALSEIYGDHCKLDIVLRQMGNKVEGNLRSQLNGSSEGMISKCEGEVDPTALMIGRTVLGNKIKDWVHSNRGGGGNSPWRVRNLWKNKWKFVCPHERGQITPEERRQKLNENKNTMAQFMSLGNTQSSASQESTIADILGDPDNKYTFKEETLKKVFMDTMQNDGTSGPNSFDVDRALQKIEDVSQTTVADVCMKNEKGNFCERLQCAQKHWELNNTDKQRKFWDNNVQEKLKSLFSAASISNDGNAAAICNGPSMDNANKEACTHMAKLLNHMYTSTNGNNKYSDQIIHCLLLKAYAKKLKDEAQNKGLCDISDGIEKAFTNAATGKSGTVVPCKWDEADYEKCEITTNGPNGTTNEKVKEEVVKLFPQNDQTQDPKIQETLANFNKGNSLCERVKCALNWYKNNKKNGQAAPEWEEVWNKVKEDVTSLGNAMSNNTDNKLDDHCSDLSNKQKEVCLLFAKGLDHMYENTNTDGNDAMKLFKRTMMCAALNAYANKLKADAQNKTSSGKGSCDIKEGISKAFGASKNIMEKGKPTCQGSNNPGCFQCTWEEDKFGECKINTNGTTGHSEEKVEEKLKTMIDEDDKIGLKESLDKICLECLDKGQLCDRAQCVSERWVENGKTQNGGSGVDRTWDNLWKTGNGLGKELEELSGKMKAKKGEAEKHCSELGNGDNKEACMLIAAGLKSIYEITANADSTGKITKKALEDQLFKRTMQCVLLNAFADKLEQLPCKDEKKVTNAITHAFTTKNSAIKGDVSTCTKDGDKCFTCSRYNTLASCQIGEKGKETKNVNTEVQPMLEKNETLKNQSLEKKICKPCKEDNFCKNLTCVANKWAERKYGSSTGNVTWDEMKSDFEAELESLLEDMKDKRGDVAKYCDGSGGAGWEDGPASDANEAACKLVAAGLQHISSIQKKYEGEEENPYDNQEFKQFASCLMLKAVIQKMKEESNFCNIEPGINRAFDFADVIKEEHCTNDKPCIECKFKDSYDDCNIGSNGTDEVKPTLEALLKDNSYKSTIDTTLEPITKTDQKETPLCSRLQCLASRVEAHNGGSQAEKFWKEEVRDLWKDLSAAMTKTKGNDQTGSGCESMDNGSGTATKPPTKPPTRPATGPEKKACNYLHAGLKHLYTTTPSAPSTSGTGNPVLDNPLLKQTVGCLLLHAYAKKMKEDSKCVIDSGIEKAFKAFNDINNANCNGKGQCVPCPWNEDDYDNCQITITGTSDGTTQTPVTEKLAHVQGEINTIAEGDLKNINDISTLCDYIKCAGPKWFKNKKETNNNSTQSWCDFWDNPVKTALTELFNKIESEGKKNNNGVCKAFGDDNPDSVERKACNHITAGLQHIKEISGNDQLLHQAVDCIALNMYADEIITRSNDKCPIGEDKITQMFEKWNKNHNSPCSGSGANNNGCFECTRQPNFSSCELSVDSSLVDKTTNGNCIDKDKRDNVQTEINKLLNEDKNQSQPNSTIKSNITTTLTTITEMTSSFCTQLQCAAKKWKSAKNKITNGKASGQSTDVNWDALKTDIGKELNELLEYMTKSENQNAVTQYCKDNDAKWNNFGHKERKTNKAACLLFAAGLQHIYKNSTKGPVKGPSFEQTMGCLFLKEYAKQLQAMANKKKQGNSWVHPLCDIEDGITHAFEKSEEIMNATSSCKTSGTNDCFVCKQNDVYETCQIGDDKIGEKVDKLFKDDQKQTHMQQTLENTVCPILLTDLLTPFLPLAPVSIGLSAMAYYLWKYFGPLGKGGPRFRRSPAEIRGPSVQEQVLDHVEEAGPHEYRLVKERKPRSAPTRTKRSGPVNRRTIIEIHFEVLDECQKGDTQLNQKDFLELLVQEFMGSEFMEEEEQVSKEEVLMEGVPMENVPMERVPSLASGFMV</sequence>
<feature type="domain" description="Schizont-infected cell agglutination extracellular beta" evidence="2">
    <location>
        <begin position="532"/>
        <end position="701"/>
    </location>
</feature>
<feature type="domain" description="Schizont-infected cell agglutination extracellular beta" evidence="2">
    <location>
        <begin position="341"/>
        <end position="488"/>
    </location>
</feature>
<evidence type="ECO:0000313" key="6">
    <source>
        <dbReference type="Proteomes" id="UP000195012"/>
    </source>
</evidence>
<dbReference type="VEuPathDB" id="PlasmoDB:PKA1H_140065300"/>
<dbReference type="VEuPathDB" id="PlasmoDB:PKA1H_140065200"/>
<dbReference type="VEuPathDB" id="PlasmoDB:PKNOH_S140277800"/>
<dbReference type="InterPro" id="IPR024285">
    <property type="entry name" value="SICA_extracell_b"/>
</dbReference>
<gene>
    <name evidence="5" type="ORF">PKNOH_S140277800</name>
</gene>
<feature type="domain" description="Schizont-infected cell agglutination extracellular beta" evidence="2">
    <location>
        <begin position="963"/>
        <end position="1133"/>
    </location>
</feature>
<feature type="domain" description="Schizont-infected cell agglutination extracellular beta" evidence="2">
    <location>
        <begin position="746"/>
        <end position="922"/>
    </location>
</feature>
<evidence type="ECO:0000259" key="4">
    <source>
        <dbReference type="Pfam" id="PF12887"/>
    </source>
</evidence>
<evidence type="ECO:0000313" key="5">
    <source>
        <dbReference type="EMBL" id="OTN63836.1"/>
    </source>
</evidence>
<feature type="domain" description="Schizont-infected cell agglutination extracellular beta" evidence="2">
    <location>
        <begin position="1621"/>
        <end position="1810"/>
    </location>
</feature>
<dbReference type="InterPro" id="IPR024288">
    <property type="entry name" value="SICA_C"/>
</dbReference>
<dbReference type="EMBL" id="NETL01000028">
    <property type="protein sequence ID" value="OTN63836.1"/>
    <property type="molecule type" value="Genomic_DNA"/>
</dbReference>
<dbReference type="Proteomes" id="UP000195012">
    <property type="component" value="Unassembled WGS sequence"/>
</dbReference>
<evidence type="ECO:0000256" key="1">
    <source>
        <dbReference type="SAM" id="MobiDB-lite"/>
    </source>
</evidence>
<feature type="domain" description="Schizont-infected cell agglutination extracellular beta" evidence="2">
    <location>
        <begin position="1175"/>
        <end position="1354"/>
    </location>
</feature>